<dbReference type="PANTHER" id="PTHR13391:SF0">
    <property type="entry name" value="PROTEIN MISATO HOMOLOG 1"/>
    <property type="match status" value="1"/>
</dbReference>
<organism evidence="2 3">
    <name type="scientific">Prunus yedoensis var. nudiflora</name>
    <dbReference type="NCBI Taxonomy" id="2094558"/>
    <lineage>
        <taxon>Eukaryota</taxon>
        <taxon>Viridiplantae</taxon>
        <taxon>Streptophyta</taxon>
        <taxon>Embryophyta</taxon>
        <taxon>Tracheophyta</taxon>
        <taxon>Spermatophyta</taxon>
        <taxon>Magnoliopsida</taxon>
        <taxon>eudicotyledons</taxon>
        <taxon>Gunneridae</taxon>
        <taxon>Pentapetalae</taxon>
        <taxon>rosids</taxon>
        <taxon>fabids</taxon>
        <taxon>Rosales</taxon>
        <taxon>Rosaceae</taxon>
        <taxon>Amygdaloideae</taxon>
        <taxon>Amygdaleae</taxon>
        <taxon>Prunus</taxon>
    </lineage>
</organism>
<accession>A0A314ZHR6</accession>
<dbReference type="InterPro" id="IPR036525">
    <property type="entry name" value="Tubulin/FtsZ_GTPase_sf"/>
</dbReference>
<dbReference type="AlphaFoldDB" id="A0A314ZHR6"/>
<dbReference type="PANTHER" id="PTHR13391">
    <property type="entry name" value="MITOCHONDRIAL DISTRIBUTION REGULATOR MISATO"/>
    <property type="match status" value="1"/>
</dbReference>
<keyword evidence="3" id="KW-1185">Reference proteome</keyword>
<dbReference type="Gene3D" id="3.40.50.1440">
    <property type="entry name" value="Tubulin/FtsZ, GTPase domain"/>
    <property type="match status" value="1"/>
</dbReference>
<feature type="domain" description="DML1/Misato tubulin" evidence="1">
    <location>
        <begin position="57"/>
        <end position="208"/>
    </location>
</feature>
<evidence type="ECO:0000259" key="1">
    <source>
        <dbReference type="Pfam" id="PF14881"/>
    </source>
</evidence>
<protein>
    <recommendedName>
        <fullName evidence="1">DML1/Misato tubulin domain-containing protein</fullName>
    </recommendedName>
</protein>
<name>A0A314ZHR6_PRUYE</name>
<dbReference type="GO" id="GO:0005737">
    <property type="term" value="C:cytoplasm"/>
    <property type="evidence" value="ECO:0007669"/>
    <property type="project" value="TreeGrafter"/>
</dbReference>
<proteinExistence type="predicted"/>
<evidence type="ECO:0000313" key="3">
    <source>
        <dbReference type="Proteomes" id="UP000250321"/>
    </source>
</evidence>
<dbReference type="Pfam" id="PF14881">
    <property type="entry name" value="Tubulin_3"/>
    <property type="match status" value="1"/>
</dbReference>
<comment type="caution">
    <text evidence="2">The sequence shown here is derived from an EMBL/GenBank/DDBJ whole genome shotgun (WGS) entry which is preliminary data.</text>
</comment>
<dbReference type="InterPro" id="IPR049942">
    <property type="entry name" value="DML1/Misato"/>
</dbReference>
<sequence>MDVLYRSGETPGSLGSMSSRGTLYDEGSSASSSILTWGGNVSTMLLSLIKRICSYKKFDNYGIGRESLSGGLQGEEISERLRFFVEECDHIQGFQFIVDDSGGFSPLAVDVLECIADEYTNAPVLLYAVRGPGSSVDPRSQKQRVSRKLHDAVSFSRLSSLCKLIVPVGLPSLSRSKASTFLCVNDEKPYHVSAAYAATLHSLSLPFRMEPLGPTADSSYASGAATVNEVVQILSGQARQNMVAILDAAMPAPSLTGNQVSKLC</sequence>
<dbReference type="OrthoDB" id="271881at2759"/>
<dbReference type="EMBL" id="PJQY01000121">
    <property type="protein sequence ID" value="PQQ18160.1"/>
    <property type="molecule type" value="Genomic_DNA"/>
</dbReference>
<dbReference type="GO" id="GO:0007005">
    <property type="term" value="P:mitochondrion organization"/>
    <property type="evidence" value="ECO:0007669"/>
    <property type="project" value="InterPro"/>
</dbReference>
<dbReference type="InterPro" id="IPR029209">
    <property type="entry name" value="DML1/Misato_tubulin"/>
</dbReference>
<gene>
    <name evidence="2" type="ORF">Pyn_35977</name>
</gene>
<dbReference type="STRING" id="2094558.A0A314ZHR6"/>
<dbReference type="SUPFAM" id="SSF52490">
    <property type="entry name" value="Tubulin nucleotide-binding domain-like"/>
    <property type="match status" value="1"/>
</dbReference>
<reference evidence="2 3" key="1">
    <citation type="submission" date="2018-02" db="EMBL/GenBank/DDBJ databases">
        <title>Draft genome of wild Prunus yedoensis var. nudiflora.</title>
        <authorList>
            <person name="Baek S."/>
            <person name="Kim J.-H."/>
            <person name="Choi K."/>
            <person name="Kim G.-B."/>
            <person name="Cho A."/>
            <person name="Jang H."/>
            <person name="Shin C.-H."/>
            <person name="Yu H.-J."/>
            <person name="Mun J.-H."/>
        </authorList>
    </citation>
    <scope>NUCLEOTIDE SEQUENCE [LARGE SCALE GENOMIC DNA]</scope>
    <source>
        <strain evidence="3">cv. Jeju island</strain>
        <tissue evidence="2">Leaf</tissue>
    </source>
</reference>
<evidence type="ECO:0000313" key="2">
    <source>
        <dbReference type="EMBL" id="PQQ18160.1"/>
    </source>
</evidence>
<dbReference type="Proteomes" id="UP000250321">
    <property type="component" value="Unassembled WGS sequence"/>
</dbReference>